<dbReference type="EMBL" id="JBAPLV010000018">
    <property type="protein sequence ID" value="MEI4280019.1"/>
    <property type="molecule type" value="Genomic_DNA"/>
</dbReference>
<dbReference type="Proteomes" id="UP001373496">
    <property type="component" value="Unassembled WGS sequence"/>
</dbReference>
<evidence type="ECO:0000256" key="8">
    <source>
        <dbReference type="RuleBase" id="RU000477"/>
    </source>
</evidence>
<name>A0ABU8EB21_9ACTN</name>
<keyword evidence="3 8" id="KW-0813">Transport</keyword>
<feature type="transmembrane region" description="Helical" evidence="9">
    <location>
        <begin position="15"/>
        <end position="36"/>
    </location>
</feature>
<dbReference type="PROSITE" id="PS00221">
    <property type="entry name" value="MIP"/>
    <property type="match status" value="1"/>
</dbReference>
<dbReference type="SUPFAM" id="SSF81338">
    <property type="entry name" value="Aquaporin-like"/>
    <property type="match status" value="1"/>
</dbReference>
<evidence type="ECO:0000256" key="5">
    <source>
        <dbReference type="ARBA" id="ARBA00022692"/>
    </source>
</evidence>
<evidence type="ECO:0000313" key="11">
    <source>
        <dbReference type="Proteomes" id="UP001373496"/>
    </source>
</evidence>
<dbReference type="InterPro" id="IPR000425">
    <property type="entry name" value="MIP"/>
</dbReference>
<dbReference type="InterPro" id="IPR034294">
    <property type="entry name" value="Aquaporin_transptr"/>
</dbReference>
<organism evidence="10 11">
    <name type="scientific">Klenkia terrae</name>
    <dbReference type="NCBI Taxonomy" id="1052259"/>
    <lineage>
        <taxon>Bacteria</taxon>
        <taxon>Bacillati</taxon>
        <taxon>Actinomycetota</taxon>
        <taxon>Actinomycetes</taxon>
        <taxon>Geodermatophilales</taxon>
        <taxon>Geodermatophilaceae</taxon>
        <taxon>Klenkia</taxon>
    </lineage>
</organism>
<comment type="caution">
    <text evidence="10">The sequence shown here is derived from an EMBL/GenBank/DDBJ whole genome shotgun (WGS) entry which is preliminary data.</text>
</comment>
<comment type="similarity">
    <text evidence="2 8">Belongs to the MIP/aquaporin (TC 1.A.8) family.</text>
</comment>
<dbReference type="RefSeq" id="WP_225233855.1">
    <property type="nucleotide sequence ID" value="NZ_JBAPLV010000018.1"/>
</dbReference>
<reference evidence="10 11" key="1">
    <citation type="submission" date="2024-03" db="EMBL/GenBank/DDBJ databases">
        <title>Draft genome sequence of Klenkia terrae.</title>
        <authorList>
            <person name="Duangmal K."/>
            <person name="Chantavorakit T."/>
        </authorList>
    </citation>
    <scope>NUCLEOTIDE SEQUENCE [LARGE SCALE GENOMIC DNA]</scope>
    <source>
        <strain evidence="10 11">JCM 17786</strain>
    </source>
</reference>
<evidence type="ECO:0000256" key="4">
    <source>
        <dbReference type="ARBA" id="ARBA00022475"/>
    </source>
</evidence>
<keyword evidence="6 9" id="KW-1133">Transmembrane helix</keyword>
<dbReference type="InterPro" id="IPR023271">
    <property type="entry name" value="Aquaporin-like"/>
</dbReference>
<evidence type="ECO:0000313" key="10">
    <source>
        <dbReference type="EMBL" id="MEI4280019.1"/>
    </source>
</evidence>
<feature type="transmembrane region" description="Helical" evidence="9">
    <location>
        <begin position="42"/>
        <end position="60"/>
    </location>
</feature>
<evidence type="ECO:0000256" key="6">
    <source>
        <dbReference type="ARBA" id="ARBA00022989"/>
    </source>
</evidence>
<evidence type="ECO:0000256" key="1">
    <source>
        <dbReference type="ARBA" id="ARBA00004651"/>
    </source>
</evidence>
<dbReference type="PANTHER" id="PTHR19139:SF199">
    <property type="entry name" value="MIP17260P"/>
    <property type="match status" value="1"/>
</dbReference>
<dbReference type="Gene3D" id="1.20.1080.10">
    <property type="entry name" value="Glycerol uptake facilitator protein"/>
    <property type="match status" value="1"/>
</dbReference>
<evidence type="ECO:0000256" key="3">
    <source>
        <dbReference type="ARBA" id="ARBA00022448"/>
    </source>
</evidence>
<dbReference type="PRINTS" id="PR00783">
    <property type="entry name" value="MINTRINSICP"/>
</dbReference>
<dbReference type="PANTHER" id="PTHR19139">
    <property type="entry name" value="AQUAPORIN TRANSPORTER"/>
    <property type="match status" value="1"/>
</dbReference>
<keyword evidence="4" id="KW-1003">Cell membrane</keyword>
<proteinExistence type="inferred from homology"/>
<dbReference type="InterPro" id="IPR022357">
    <property type="entry name" value="MIP_CS"/>
</dbReference>
<keyword evidence="11" id="KW-1185">Reference proteome</keyword>
<feature type="transmembrane region" description="Helical" evidence="9">
    <location>
        <begin position="81"/>
        <end position="107"/>
    </location>
</feature>
<evidence type="ECO:0000256" key="7">
    <source>
        <dbReference type="ARBA" id="ARBA00023136"/>
    </source>
</evidence>
<dbReference type="Pfam" id="PF00230">
    <property type="entry name" value="MIP"/>
    <property type="match status" value="1"/>
</dbReference>
<protein>
    <submittedName>
        <fullName evidence="10">Aquaporin</fullName>
    </submittedName>
</protein>
<feature type="transmembrane region" description="Helical" evidence="9">
    <location>
        <begin position="205"/>
        <end position="227"/>
    </location>
</feature>
<evidence type="ECO:0000256" key="2">
    <source>
        <dbReference type="ARBA" id="ARBA00006175"/>
    </source>
</evidence>
<keyword evidence="5 8" id="KW-0812">Transmembrane</keyword>
<feature type="transmembrane region" description="Helical" evidence="9">
    <location>
        <begin position="164"/>
        <end position="185"/>
    </location>
</feature>
<evidence type="ECO:0000256" key="9">
    <source>
        <dbReference type="SAM" id="Phobius"/>
    </source>
</evidence>
<gene>
    <name evidence="10" type="ORF">UXQ13_16230</name>
</gene>
<keyword evidence="7 9" id="KW-0472">Membrane</keyword>
<feature type="transmembrane region" description="Helical" evidence="9">
    <location>
        <begin position="134"/>
        <end position="157"/>
    </location>
</feature>
<comment type="subcellular location">
    <subcellularLocation>
        <location evidence="1">Cell membrane</location>
        <topology evidence="1">Multi-pass membrane protein</topology>
    </subcellularLocation>
</comment>
<sequence>MSDTATVQPALPVRALAEFLGTALLVVGGVGTAVAAPDTGTVGIALGFGLSLLVLAYTIGPISGCHINPAVTLGALVAGRIAPAAAGAYVVAQVLGGVAGAGVVLAFRSADPSFDLSVDGLGTNGWGAASAGGYGIGGAIVVELVLTALLVLVVLAATARSSNAAVAGIPIGLALVVAHLVAVPVDGTSVNPARSLGPALLSGGTALSQVWLFVLVPLVGAVIGALLHRVLWSADGGHAVTGSRTTPDPTTAGSRH</sequence>
<accession>A0ABU8EB21</accession>